<dbReference type="Proteomes" id="UP000219193">
    <property type="component" value="Unassembled WGS sequence"/>
</dbReference>
<dbReference type="OrthoDB" id="5288719at2"/>
<keyword evidence="1" id="KW-0418">Kinase</keyword>
<dbReference type="InterPro" id="IPR047765">
    <property type="entry name" value="GHMP_GYDIA-like"/>
</dbReference>
<protein>
    <submittedName>
        <fullName evidence="1">Mevalonate kinase</fullName>
    </submittedName>
</protein>
<reference evidence="2" key="1">
    <citation type="submission" date="2017-09" db="EMBL/GenBank/DDBJ databases">
        <authorList>
            <person name="Varghese N."/>
            <person name="Submissions S."/>
        </authorList>
    </citation>
    <scope>NUCLEOTIDE SEQUENCE [LARGE SCALE GENOMIC DNA]</scope>
    <source>
        <strain evidence="2">CGMCC 1.12641</strain>
    </source>
</reference>
<proteinExistence type="predicted"/>
<name>A0A285X3Q3_9FLAO</name>
<keyword evidence="1" id="KW-0808">Transferase</keyword>
<sequence length="304" mass="34283">MQKFHSHGKLLITGEYVVLDGAVALALPTKFGQQMEVTEIPETVIEWKSLDREDKVWFEDSFKISDLNQEVLPTSEVSKMLFLALRSAAKRNQQLFKGEKGYQIITKTDFPREWGLGTSSTLIANLAKWTDVDAFELLETTFGGSGYDVAVALQGSAITYRRTPAENVIFKATFDPPFKDRLFFVFLNKKQNSRESIVHYRQQEKATLDIAIEKISNLTQSILTCTTLAEFELLIEVHESIISTLTGLKKVKNELFPDYPGAVKSLGGWGGDFVLATGSDEDMEYFRKKGYSTILSFEEMILSN</sequence>
<gene>
    <name evidence="1" type="ORF">SAMN06296241_1519</name>
</gene>
<dbReference type="SUPFAM" id="SSF54211">
    <property type="entry name" value="Ribosomal protein S5 domain 2-like"/>
    <property type="match status" value="1"/>
</dbReference>
<evidence type="ECO:0000313" key="1">
    <source>
        <dbReference type="EMBL" id="SOC79977.1"/>
    </source>
</evidence>
<organism evidence="1 2">
    <name type="scientific">Salinimicrobium sediminis</name>
    <dbReference type="NCBI Taxonomy" id="1343891"/>
    <lineage>
        <taxon>Bacteria</taxon>
        <taxon>Pseudomonadati</taxon>
        <taxon>Bacteroidota</taxon>
        <taxon>Flavobacteriia</taxon>
        <taxon>Flavobacteriales</taxon>
        <taxon>Flavobacteriaceae</taxon>
        <taxon>Salinimicrobium</taxon>
    </lineage>
</organism>
<dbReference type="Gene3D" id="3.30.230.10">
    <property type="match status" value="1"/>
</dbReference>
<dbReference type="GO" id="GO:0016301">
    <property type="term" value="F:kinase activity"/>
    <property type="evidence" value="ECO:0007669"/>
    <property type="project" value="UniProtKB-KW"/>
</dbReference>
<dbReference type="RefSeq" id="WP_097055671.1">
    <property type="nucleotide sequence ID" value="NZ_OCMF01000001.1"/>
</dbReference>
<dbReference type="InterPro" id="IPR020568">
    <property type="entry name" value="Ribosomal_Su5_D2-typ_SF"/>
</dbReference>
<keyword evidence="2" id="KW-1185">Reference proteome</keyword>
<dbReference type="InterPro" id="IPR014721">
    <property type="entry name" value="Ribsml_uS5_D2-typ_fold_subgr"/>
</dbReference>
<accession>A0A285X3Q3</accession>
<dbReference type="EMBL" id="OCMF01000001">
    <property type="protein sequence ID" value="SOC79977.1"/>
    <property type="molecule type" value="Genomic_DNA"/>
</dbReference>
<dbReference type="NCBIfam" id="NF040656">
    <property type="entry name" value="GHMP_GYDIA"/>
    <property type="match status" value="1"/>
</dbReference>
<dbReference type="AlphaFoldDB" id="A0A285X3Q3"/>
<evidence type="ECO:0000313" key="2">
    <source>
        <dbReference type="Proteomes" id="UP000219193"/>
    </source>
</evidence>